<organism evidence="1 2">
    <name type="scientific">Necator americanus</name>
    <name type="common">Human hookworm</name>
    <dbReference type="NCBI Taxonomy" id="51031"/>
    <lineage>
        <taxon>Eukaryota</taxon>
        <taxon>Metazoa</taxon>
        <taxon>Ecdysozoa</taxon>
        <taxon>Nematoda</taxon>
        <taxon>Chromadorea</taxon>
        <taxon>Rhabditida</taxon>
        <taxon>Rhabditina</taxon>
        <taxon>Rhabditomorpha</taxon>
        <taxon>Strongyloidea</taxon>
        <taxon>Ancylostomatidae</taxon>
        <taxon>Bunostominae</taxon>
        <taxon>Necator</taxon>
    </lineage>
</organism>
<dbReference type="EMBL" id="JAVFWL010000003">
    <property type="protein sequence ID" value="KAK6743633.1"/>
    <property type="molecule type" value="Genomic_DNA"/>
</dbReference>
<sequence length="67" mass="8238">MREVTKVIRVIRGFRWYFMSLKLTRQRSVLSCRSFWRSLERKKNNVSLNGSRRIRCDFSKVEPRADW</sequence>
<gene>
    <name evidence="1" type="primary">Necator_chrIII.g11504</name>
    <name evidence="1" type="ORF">RB195_010739</name>
</gene>
<accession>A0ABR1D109</accession>
<reference evidence="1 2" key="1">
    <citation type="submission" date="2023-08" db="EMBL/GenBank/DDBJ databases">
        <title>A Necator americanus chromosomal reference genome.</title>
        <authorList>
            <person name="Ilik V."/>
            <person name="Petrzelkova K.J."/>
            <person name="Pardy F."/>
            <person name="Fuh T."/>
            <person name="Niatou-Singa F.S."/>
            <person name="Gouil Q."/>
            <person name="Baker L."/>
            <person name="Ritchie M.E."/>
            <person name="Jex A.R."/>
            <person name="Gazzola D."/>
            <person name="Li H."/>
            <person name="Toshio Fujiwara R."/>
            <person name="Zhan B."/>
            <person name="Aroian R.V."/>
            <person name="Pafco B."/>
            <person name="Schwarz E.M."/>
        </authorList>
    </citation>
    <scope>NUCLEOTIDE SEQUENCE [LARGE SCALE GENOMIC DNA]</scope>
    <source>
        <strain evidence="1 2">Aroian</strain>
        <tissue evidence="1">Whole animal</tissue>
    </source>
</reference>
<proteinExistence type="predicted"/>
<name>A0ABR1D109_NECAM</name>
<evidence type="ECO:0000313" key="1">
    <source>
        <dbReference type="EMBL" id="KAK6743633.1"/>
    </source>
</evidence>
<dbReference type="Proteomes" id="UP001303046">
    <property type="component" value="Unassembled WGS sequence"/>
</dbReference>
<keyword evidence="2" id="KW-1185">Reference proteome</keyword>
<protein>
    <submittedName>
        <fullName evidence="1">Uncharacterized protein</fullName>
    </submittedName>
</protein>
<comment type="caution">
    <text evidence="1">The sequence shown here is derived from an EMBL/GenBank/DDBJ whole genome shotgun (WGS) entry which is preliminary data.</text>
</comment>
<evidence type="ECO:0000313" key="2">
    <source>
        <dbReference type="Proteomes" id="UP001303046"/>
    </source>
</evidence>